<gene>
    <name evidence="1" type="ORF">FDW42_09315</name>
</gene>
<name>A0AAX2UGR1_9BACT</name>
<sequence>MEKPLAAPPSSPYDNTLKNVAVSQLQTNKEYVIGDGSDDDFRNLTEFLKFFSRKVGGYNSNEVRVRIKKDLTFEGGFFNFPFLCVFTGDGAEDTYRHKITFSKGCVVNQVIFKNLALEITGENLMISYKMLSIDSCKIINNKNADYQYTFYSNIGYISFYNCVFEGSNNKLMNIASSGYGNMLNNKSGNVEISINQGGTMLLQEKANAALTISVNIAKNTLTNQGICYEITN</sequence>
<protein>
    <submittedName>
        <fullName evidence="1">Uncharacterized protein</fullName>
    </submittedName>
</protein>
<organism evidence="1 2">
    <name type="scientific">Campylobacter helveticus</name>
    <dbReference type="NCBI Taxonomy" id="28898"/>
    <lineage>
        <taxon>Bacteria</taxon>
        <taxon>Pseudomonadati</taxon>
        <taxon>Campylobacterota</taxon>
        <taxon>Epsilonproteobacteria</taxon>
        <taxon>Campylobacterales</taxon>
        <taxon>Campylobacteraceae</taxon>
        <taxon>Campylobacter</taxon>
    </lineage>
</organism>
<dbReference type="AlphaFoldDB" id="A0AAX2UGR1"/>
<dbReference type="EMBL" id="VDBS01000079">
    <property type="protein sequence ID" value="TNB55351.1"/>
    <property type="molecule type" value="Genomic_DNA"/>
</dbReference>
<dbReference type="RefSeq" id="WP_139026919.1">
    <property type="nucleotide sequence ID" value="NZ_VDBS01000079.1"/>
</dbReference>
<evidence type="ECO:0000313" key="1">
    <source>
        <dbReference type="EMBL" id="TNB55351.1"/>
    </source>
</evidence>
<reference evidence="1 2" key="1">
    <citation type="submission" date="2019-05" db="EMBL/GenBank/DDBJ databases">
        <title>Draft genomes of eight strains of Campylobacter helveticus isolated from cats and a dog in New Zealand.</title>
        <authorList>
            <person name="Bojanic K."/>
            <person name="Midwinter A.C."/>
            <person name="Biggs P.J."/>
            <person name="Acke E."/>
            <person name="Cornelius A.J."/>
            <person name="Marshall J.C."/>
        </authorList>
    </citation>
    <scope>NUCLEOTIDE SEQUENCE [LARGE SCALE GENOMIC DNA]</scope>
    <source>
        <strain evidence="1 2">ACP123b</strain>
    </source>
</reference>
<evidence type="ECO:0000313" key="2">
    <source>
        <dbReference type="Proteomes" id="UP000306813"/>
    </source>
</evidence>
<proteinExistence type="predicted"/>
<accession>A0AAX2UGR1</accession>
<dbReference type="Proteomes" id="UP000306813">
    <property type="component" value="Unassembled WGS sequence"/>
</dbReference>
<comment type="caution">
    <text evidence="1">The sequence shown here is derived from an EMBL/GenBank/DDBJ whole genome shotgun (WGS) entry which is preliminary data.</text>
</comment>